<comment type="caution">
    <text evidence="9">The sequence shown here is derived from an EMBL/GenBank/DDBJ whole genome shotgun (WGS) entry which is preliminary data.</text>
</comment>
<dbReference type="Pfam" id="PF07992">
    <property type="entry name" value="Pyr_redox_2"/>
    <property type="match status" value="1"/>
</dbReference>
<dbReference type="InterPro" id="IPR023753">
    <property type="entry name" value="FAD/NAD-binding_dom"/>
</dbReference>
<evidence type="ECO:0000313" key="9">
    <source>
        <dbReference type="EMBL" id="TPX51674.1"/>
    </source>
</evidence>
<protein>
    <submittedName>
        <fullName evidence="9">Uncharacterized protein</fullName>
    </submittedName>
</protein>
<feature type="domain" description="FAD/NAD(P)-binding" evidence="6">
    <location>
        <begin position="44"/>
        <end position="358"/>
    </location>
</feature>
<keyword evidence="3" id="KW-0274">FAD</keyword>
<evidence type="ECO:0000256" key="1">
    <source>
        <dbReference type="ARBA" id="ARBA00005272"/>
    </source>
</evidence>
<keyword evidence="10" id="KW-1185">Reference proteome</keyword>
<dbReference type="EMBL" id="QEAN01000051">
    <property type="protein sequence ID" value="TPX51674.1"/>
    <property type="molecule type" value="Genomic_DNA"/>
</dbReference>
<dbReference type="InterPro" id="IPR054585">
    <property type="entry name" value="NDH2-like_C"/>
</dbReference>
<dbReference type="VEuPathDB" id="FungiDB:SeMB42_g01833"/>
<evidence type="ECO:0000256" key="2">
    <source>
        <dbReference type="ARBA" id="ARBA00022630"/>
    </source>
</evidence>
<dbReference type="InterPro" id="IPR036188">
    <property type="entry name" value="FAD/NAD-bd_sf"/>
</dbReference>
<evidence type="ECO:0000259" key="6">
    <source>
        <dbReference type="Pfam" id="PF07992"/>
    </source>
</evidence>
<dbReference type="Pfam" id="PF22366">
    <property type="entry name" value="NDH2_C"/>
    <property type="match status" value="1"/>
</dbReference>
<sequence length="551" mass="61776">MLVRAACSPIKAQTHLRRALATASPSVTQDMMGTIAKTSDRPRLLLLGSGWAGTSMLKRLNKGIFDVYVVSPQNYFLFTPLLPEATTGTVEARSLLESMRRICDKRKAHYLEASALDIDVDQKQVLCQSADGANFRMSYDLCVISVGATSNSFGVKGVIENTHFLKTISDARKIRHEIGATLEAASLPDVSEQEKKKLLSFVIAGGGPTGVEFAAELSDFLVEDIRRLFPELAPYVQITIVDLADHILNTMSARLSEYAEKRFKRQNIRVLTKTKVVEVKPNVLLYKPRDADPEEPPQELPFGVAVWATGIGMREFTQSLARKLQQQKHAKSIIVDSRLRVVGGNSLYAMGDCATIENPALLNVVTDYVHKKGQSTLTYQEFDKIARDLVQEYPILELHLKKLYEMFDKYDHDKQGRLTDTRITEMLSEVDKKLTSFPATAQVASQEGTYLARHLNKMASTGISPSNVTEWKEKENTLPPFKYKHLGTFSYIGRQTSILDLGKNDQGLGGWAVFWLWRGAYLSRQVSLRTRALLALDWTKAFLFGRDVSRF</sequence>
<evidence type="ECO:0000256" key="5">
    <source>
        <dbReference type="ARBA" id="ARBA00023027"/>
    </source>
</evidence>
<comment type="similarity">
    <text evidence="1">Belongs to the NADH dehydrogenase family.</text>
</comment>
<evidence type="ECO:0000259" key="7">
    <source>
        <dbReference type="Pfam" id="PF22366"/>
    </source>
</evidence>
<dbReference type="Gene3D" id="3.50.50.100">
    <property type="match status" value="2"/>
</dbReference>
<evidence type="ECO:0000313" key="11">
    <source>
        <dbReference type="Proteomes" id="UP000320475"/>
    </source>
</evidence>
<keyword evidence="2" id="KW-0285">Flavoprotein</keyword>
<accession>A0A507DJ75</accession>
<dbReference type="InterPro" id="IPR011992">
    <property type="entry name" value="EF-hand-dom_pair"/>
</dbReference>
<feature type="domain" description="External alternative NADH-ubiquinone oxidoreductase-like C-terminal" evidence="7">
    <location>
        <begin position="485"/>
        <end position="547"/>
    </location>
</feature>
<evidence type="ECO:0000256" key="3">
    <source>
        <dbReference type="ARBA" id="ARBA00022827"/>
    </source>
</evidence>
<dbReference type="OrthoDB" id="3244603at2759"/>
<evidence type="ECO:0000313" key="8">
    <source>
        <dbReference type="EMBL" id="TPX51197.1"/>
    </source>
</evidence>
<organism evidence="9 10">
    <name type="scientific">Synchytrium endobioticum</name>
    <dbReference type="NCBI Taxonomy" id="286115"/>
    <lineage>
        <taxon>Eukaryota</taxon>
        <taxon>Fungi</taxon>
        <taxon>Fungi incertae sedis</taxon>
        <taxon>Chytridiomycota</taxon>
        <taxon>Chytridiomycota incertae sedis</taxon>
        <taxon>Chytridiomycetes</taxon>
        <taxon>Synchytriales</taxon>
        <taxon>Synchytriaceae</taxon>
        <taxon>Synchytrium</taxon>
    </lineage>
</organism>
<dbReference type="SUPFAM" id="SSF47473">
    <property type="entry name" value="EF-hand"/>
    <property type="match status" value="1"/>
</dbReference>
<dbReference type="PRINTS" id="PR00368">
    <property type="entry name" value="FADPNR"/>
</dbReference>
<keyword evidence="4" id="KW-0560">Oxidoreductase</keyword>
<reference evidence="10 11" key="1">
    <citation type="journal article" date="2019" name="Sci. Rep.">
        <title>Comparative genomics of chytrid fungi reveal insights into the obligate biotrophic and pathogenic lifestyle of Synchytrium endobioticum.</title>
        <authorList>
            <person name="van de Vossenberg B.T.L.H."/>
            <person name="Warris S."/>
            <person name="Nguyen H.D.T."/>
            <person name="van Gent-Pelzer M.P.E."/>
            <person name="Joly D.L."/>
            <person name="van de Geest H.C."/>
            <person name="Bonants P.J.M."/>
            <person name="Smith D.S."/>
            <person name="Levesque C.A."/>
            <person name="van der Lee T.A.J."/>
        </authorList>
    </citation>
    <scope>NUCLEOTIDE SEQUENCE [LARGE SCALE GENOMIC DNA]</scope>
    <source>
        <strain evidence="8 11">LEV6574</strain>
        <strain evidence="9 10">MB42</strain>
    </source>
</reference>
<dbReference type="Proteomes" id="UP000317494">
    <property type="component" value="Unassembled WGS sequence"/>
</dbReference>
<evidence type="ECO:0000256" key="4">
    <source>
        <dbReference type="ARBA" id="ARBA00023002"/>
    </source>
</evidence>
<dbReference type="InterPro" id="IPR045024">
    <property type="entry name" value="NDH-2"/>
</dbReference>
<dbReference type="PANTHER" id="PTHR43706">
    <property type="entry name" value="NADH DEHYDROGENASE"/>
    <property type="match status" value="1"/>
</dbReference>
<evidence type="ECO:0000313" key="10">
    <source>
        <dbReference type="Proteomes" id="UP000317494"/>
    </source>
</evidence>
<name>A0A507DJ75_9FUNG</name>
<keyword evidence="5" id="KW-0520">NAD</keyword>
<gene>
    <name evidence="8" type="ORF">SeLEV6574_g00431</name>
    <name evidence="9" type="ORF">SeMB42_g01833</name>
</gene>
<dbReference type="EMBL" id="QEAM01000007">
    <property type="protein sequence ID" value="TPX51197.1"/>
    <property type="molecule type" value="Genomic_DNA"/>
</dbReference>
<dbReference type="GO" id="GO:0003954">
    <property type="term" value="F:NADH dehydrogenase activity"/>
    <property type="evidence" value="ECO:0007669"/>
    <property type="project" value="InterPro"/>
</dbReference>
<dbReference type="PANTHER" id="PTHR43706:SF50">
    <property type="entry name" value="NADH DEHYDROGENASE (UBIQUINONE)-RELATED"/>
    <property type="match status" value="1"/>
</dbReference>
<dbReference type="SUPFAM" id="SSF51905">
    <property type="entry name" value="FAD/NAD(P)-binding domain"/>
    <property type="match status" value="2"/>
</dbReference>
<dbReference type="AlphaFoldDB" id="A0A507DJ75"/>
<dbReference type="STRING" id="286115.A0A507DJ75"/>
<dbReference type="GO" id="GO:0005739">
    <property type="term" value="C:mitochondrion"/>
    <property type="evidence" value="ECO:0007669"/>
    <property type="project" value="UniProtKB-ARBA"/>
</dbReference>
<dbReference type="Proteomes" id="UP000320475">
    <property type="component" value="Unassembled WGS sequence"/>
</dbReference>
<proteinExistence type="inferred from homology"/>